<dbReference type="OrthoDB" id="9998896at2"/>
<sequence length="90" mass="9734">MPNALQILKECALIDLRFAQLDVEFDGSREAVARALHHADEARAYLSILLAQMSDDVAEEDESADGVESAEAASTERSISEVVLLRSATS</sequence>
<evidence type="ECO:0000256" key="1">
    <source>
        <dbReference type="SAM" id="MobiDB-lite"/>
    </source>
</evidence>
<dbReference type="AlphaFoldDB" id="A0A212SHD1"/>
<accession>A0A212SHD1</accession>
<feature type="region of interest" description="Disordered" evidence="1">
    <location>
        <begin position="57"/>
        <end position="78"/>
    </location>
</feature>
<dbReference type="EMBL" id="FYDG01000047">
    <property type="protein sequence ID" value="SNB85192.1"/>
    <property type="molecule type" value="Genomic_DNA"/>
</dbReference>
<evidence type="ECO:0000313" key="3">
    <source>
        <dbReference type="Proteomes" id="UP000198418"/>
    </source>
</evidence>
<evidence type="ECO:0000313" key="2">
    <source>
        <dbReference type="EMBL" id="SNB85192.1"/>
    </source>
</evidence>
<reference evidence="3" key="1">
    <citation type="submission" date="2017-06" db="EMBL/GenBank/DDBJ databases">
        <authorList>
            <person name="Varghese N."/>
            <person name="Submissions S."/>
        </authorList>
    </citation>
    <scope>NUCLEOTIDE SEQUENCE [LARGE SCALE GENOMIC DNA]</scope>
    <source>
        <strain evidence="3">DSM 137</strain>
    </source>
</reference>
<dbReference type="RefSeq" id="WP_141098579.1">
    <property type="nucleotide sequence ID" value="NZ_FYDG01000047.1"/>
</dbReference>
<protein>
    <submittedName>
        <fullName evidence="2">Uncharacterized protein</fullName>
    </submittedName>
</protein>
<keyword evidence="3" id="KW-1185">Reference proteome</keyword>
<proteinExistence type="predicted"/>
<dbReference type="Proteomes" id="UP000198418">
    <property type="component" value="Unassembled WGS sequence"/>
</dbReference>
<gene>
    <name evidence="2" type="ORF">SAMN06265338_1472</name>
</gene>
<organism evidence="2 3">
    <name type="scientific">Rhodoblastus acidophilus</name>
    <name type="common">Rhodopseudomonas acidophila</name>
    <dbReference type="NCBI Taxonomy" id="1074"/>
    <lineage>
        <taxon>Bacteria</taxon>
        <taxon>Pseudomonadati</taxon>
        <taxon>Pseudomonadota</taxon>
        <taxon>Alphaproteobacteria</taxon>
        <taxon>Hyphomicrobiales</taxon>
        <taxon>Rhodoblastaceae</taxon>
        <taxon>Rhodoblastus</taxon>
    </lineage>
</organism>
<name>A0A212SHD1_RHOAC</name>